<proteinExistence type="inferred from homology"/>
<dbReference type="OrthoDB" id="9801469at2"/>
<dbReference type="PANTHER" id="PTHR46229">
    <property type="entry name" value="BOLA TRANSCRIPTION REGULATOR"/>
    <property type="match status" value="1"/>
</dbReference>
<dbReference type="EMBL" id="FRAQ01000004">
    <property type="protein sequence ID" value="SHK83140.1"/>
    <property type="molecule type" value="Genomic_DNA"/>
</dbReference>
<keyword evidence="5" id="KW-1185">Reference proteome</keyword>
<protein>
    <submittedName>
        <fullName evidence="4">Transcriptional regulator, BolA protein family</fullName>
    </submittedName>
</protein>
<dbReference type="PIRSF" id="PIRSF003113">
    <property type="entry name" value="BolA"/>
    <property type="match status" value="1"/>
</dbReference>
<reference evidence="5" key="1">
    <citation type="submission" date="2016-11" db="EMBL/GenBank/DDBJ databases">
        <authorList>
            <person name="Varghese N."/>
            <person name="Submissions S."/>
        </authorList>
    </citation>
    <scope>NUCLEOTIDE SEQUENCE [LARGE SCALE GENOMIC DNA]</scope>
    <source>
        <strain evidence="5">CGMCC 1.10835</strain>
    </source>
</reference>
<dbReference type="InterPro" id="IPR050961">
    <property type="entry name" value="BolA/IbaG_stress_morph_reg"/>
</dbReference>
<accession>A0A1M6VNQ4</accession>
<dbReference type="Pfam" id="PF01722">
    <property type="entry name" value="BolA"/>
    <property type="match status" value="1"/>
</dbReference>
<organism evidence="4 5">
    <name type="scientific">Marinobacter antarcticus</name>
    <dbReference type="NCBI Taxonomy" id="564117"/>
    <lineage>
        <taxon>Bacteria</taxon>
        <taxon>Pseudomonadati</taxon>
        <taxon>Pseudomonadota</taxon>
        <taxon>Gammaproteobacteria</taxon>
        <taxon>Pseudomonadales</taxon>
        <taxon>Marinobacteraceae</taxon>
        <taxon>Marinobacter</taxon>
    </lineage>
</organism>
<dbReference type="Proteomes" id="UP000184497">
    <property type="component" value="Unassembled WGS sequence"/>
</dbReference>
<dbReference type="RefSeq" id="WP_072799498.1">
    <property type="nucleotide sequence ID" value="NZ_FRAQ01000004.1"/>
</dbReference>
<evidence type="ECO:0000256" key="1">
    <source>
        <dbReference type="ARBA" id="ARBA00005578"/>
    </source>
</evidence>
<evidence type="ECO:0000313" key="4">
    <source>
        <dbReference type="EMBL" id="SHK83140.1"/>
    </source>
</evidence>
<comment type="similarity">
    <text evidence="1 2">Belongs to the BolA/IbaG family.</text>
</comment>
<dbReference type="AlphaFoldDB" id="A0A1M6VNQ4"/>
<dbReference type="InterPro" id="IPR002634">
    <property type="entry name" value="BolA"/>
</dbReference>
<evidence type="ECO:0000256" key="3">
    <source>
        <dbReference type="SAM" id="MobiDB-lite"/>
    </source>
</evidence>
<dbReference type="InterPro" id="IPR036065">
    <property type="entry name" value="BolA-like_sf"/>
</dbReference>
<dbReference type="STRING" id="564117.SAMN05216369_3314"/>
<name>A0A1M6VNQ4_9GAMM</name>
<sequence length="123" mass="13224">MKIQSTIETKLKEAFDASILQVENESHKHSVPPNSETHFKVTMVSPAFAGQMKVKRHQAIYKVLSEELDMAGGVHALALHLYSPQEWEASGQEVPASPNCMGGSKADLKPAASGAQKQSGGHS</sequence>
<gene>
    <name evidence="4" type="ORF">SAMN05216369_3314</name>
</gene>
<evidence type="ECO:0000256" key="2">
    <source>
        <dbReference type="RuleBase" id="RU003860"/>
    </source>
</evidence>
<dbReference type="Gene3D" id="3.30.300.90">
    <property type="entry name" value="BolA-like"/>
    <property type="match status" value="1"/>
</dbReference>
<evidence type="ECO:0000313" key="5">
    <source>
        <dbReference type="Proteomes" id="UP000184497"/>
    </source>
</evidence>
<dbReference type="PANTHER" id="PTHR46229:SF2">
    <property type="entry name" value="BOLA-LIKE PROTEIN 1"/>
    <property type="match status" value="1"/>
</dbReference>
<feature type="region of interest" description="Disordered" evidence="3">
    <location>
        <begin position="88"/>
        <end position="123"/>
    </location>
</feature>
<dbReference type="SUPFAM" id="SSF82657">
    <property type="entry name" value="BolA-like"/>
    <property type="match status" value="1"/>
</dbReference>